<accession>A0ABV6ARC8</accession>
<evidence type="ECO:0000256" key="3">
    <source>
        <dbReference type="ARBA" id="ARBA00022553"/>
    </source>
</evidence>
<dbReference type="InterPro" id="IPR004358">
    <property type="entry name" value="Sig_transdc_His_kin-like_C"/>
</dbReference>
<dbReference type="CDD" id="cd00082">
    <property type="entry name" value="HisKA"/>
    <property type="match status" value="1"/>
</dbReference>
<dbReference type="SUPFAM" id="SSF47384">
    <property type="entry name" value="Homodimeric domain of signal transducing histidine kinase"/>
    <property type="match status" value="1"/>
</dbReference>
<feature type="transmembrane region" description="Helical" evidence="5">
    <location>
        <begin position="169"/>
        <end position="193"/>
    </location>
</feature>
<evidence type="ECO:0000259" key="6">
    <source>
        <dbReference type="PROSITE" id="PS50109"/>
    </source>
</evidence>
<dbReference type="PROSITE" id="PS50109">
    <property type="entry name" value="HIS_KIN"/>
    <property type="match status" value="1"/>
</dbReference>
<reference evidence="7 8" key="1">
    <citation type="submission" date="2024-09" db="EMBL/GenBank/DDBJ databases">
        <authorList>
            <person name="Sun Q."/>
            <person name="Mori K."/>
        </authorList>
    </citation>
    <scope>NUCLEOTIDE SEQUENCE [LARGE SCALE GENOMIC DNA]</scope>
    <source>
        <strain evidence="7 8">TBRC 4938</strain>
    </source>
</reference>
<dbReference type="Gene3D" id="1.10.287.130">
    <property type="match status" value="1"/>
</dbReference>
<name>A0ABV6ARC8_9HYPH</name>
<dbReference type="InterPro" id="IPR003661">
    <property type="entry name" value="HisK_dim/P_dom"/>
</dbReference>
<keyword evidence="7" id="KW-0547">Nucleotide-binding</keyword>
<keyword evidence="5" id="KW-0472">Membrane</keyword>
<dbReference type="InterPro" id="IPR003594">
    <property type="entry name" value="HATPase_dom"/>
</dbReference>
<dbReference type="GO" id="GO:0005524">
    <property type="term" value="F:ATP binding"/>
    <property type="evidence" value="ECO:0007669"/>
    <property type="project" value="UniProtKB-KW"/>
</dbReference>
<evidence type="ECO:0000313" key="7">
    <source>
        <dbReference type="EMBL" id="MFB9951850.1"/>
    </source>
</evidence>
<dbReference type="EMBL" id="JBHMAA010000029">
    <property type="protein sequence ID" value="MFB9951850.1"/>
    <property type="molecule type" value="Genomic_DNA"/>
</dbReference>
<keyword evidence="7" id="KW-0067">ATP-binding</keyword>
<dbReference type="Proteomes" id="UP001589692">
    <property type="component" value="Unassembled WGS sequence"/>
</dbReference>
<dbReference type="Pfam" id="PF02518">
    <property type="entry name" value="HATPase_c"/>
    <property type="match status" value="1"/>
</dbReference>
<organism evidence="7 8">
    <name type="scientific">Rhizobium puerariae</name>
    <dbReference type="NCBI Taxonomy" id="1585791"/>
    <lineage>
        <taxon>Bacteria</taxon>
        <taxon>Pseudomonadati</taxon>
        <taxon>Pseudomonadota</taxon>
        <taxon>Alphaproteobacteria</taxon>
        <taxon>Hyphomicrobiales</taxon>
        <taxon>Rhizobiaceae</taxon>
        <taxon>Rhizobium/Agrobacterium group</taxon>
        <taxon>Rhizobium</taxon>
    </lineage>
</organism>
<dbReference type="PANTHER" id="PTHR43065">
    <property type="entry name" value="SENSOR HISTIDINE KINASE"/>
    <property type="match status" value="1"/>
</dbReference>
<dbReference type="SUPFAM" id="SSF55874">
    <property type="entry name" value="ATPase domain of HSP90 chaperone/DNA topoisomerase II/histidine kinase"/>
    <property type="match status" value="1"/>
</dbReference>
<keyword evidence="5" id="KW-0812">Transmembrane</keyword>
<dbReference type="InterPro" id="IPR005467">
    <property type="entry name" value="His_kinase_dom"/>
</dbReference>
<dbReference type="InterPro" id="IPR036097">
    <property type="entry name" value="HisK_dim/P_sf"/>
</dbReference>
<evidence type="ECO:0000313" key="8">
    <source>
        <dbReference type="Proteomes" id="UP001589692"/>
    </source>
</evidence>
<sequence length="638" mass="68447">MRRSLGVFSVVVSLLVLDSANARKADARHGMPAPSSDCVELATIPARRCIAPAASAASPLPPAANQPQLAAIQSDDWQQFIRKNPLGALTRPIRRGLESIGGAEAPSTRRRSRAPAATPAVAPADIQPADLPKTEQVPVPIPRPLPEIVDEKRSPPIPATASLAATGAFATYAVLVVSIGLPLLVLGAVASSWRRESRRRRSFAISMRAIRNSIAHLAAGEDAFRIGVQDVLGKIETLFQLRSTSVITICPASWEIERAYASTLQPFSCAKLVEEALSELRKRGKAPRDQMLWRYPKSPRRGLNGLRSRSRTKPDAISSMAWVSDSLGVLLVAECTEATSAILRDETQALHHITQLLALAIEGKSRNDDAANTREASRNARELAGRVAHEFKNVLTSITGYAEMAADALNPGSSPHRYVENIQKAGHRARTIIEQTLESSHQNEDSSASFDAVRTVDEIMPELQMCVPSPIRVHALLPGLPIRIQGEPAKLQQILINLVKNAGEAMKTTGTVTVSVSSLQQTADRTFTHGSIAPGTFVRLSVADDGPGIPEADAAQIFEPYFTTKSGSGGTGLGLPVVHQTVLELGGAMDLWTRPGLGTRFDLFFPCLADMSKARGIQAGGDRPRDEASGDMILARSI</sequence>
<dbReference type="Pfam" id="PF00512">
    <property type="entry name" value="HisKA"/>
    <property type="match status" value="1"/>
</dbReference>
<dbReference type="PRINTS" id="PR00344">
    <property type="entry name" value="BCTRLSENSOR"/>
</dbReference>
<feature type="domain" description="Histidine kinase" evidence="6">
    <location>
        <begin position="386"/>
        <end position="609"/>
    </location>
</feature>
<protein>
    <recommendedName>
        <fullName evidence="2">histidine kinase</fullName>
        <ecNumber evidence="2">2.7.13.3</ecNumber>
    </recommendedName>
</protein>
<gene>
    <name evidence="7" type="ORF">ACFFP0_23630</name>
</gene>
<keyword evidence="8" id="KW-1185">Reference proteome</keyword>
<comment type="catalytic activity">
    <reaction evidence="1">
        <text>ATP + protein L-histidine = ADP + protein N-phospho-L-histidine.</text>
        <dbReference type="EC" id="2.7.13.3"/>
    </reaction>
</comment>
<dbReference type="SMART" id="SM00387">
    <property type="entry name" value="HATPase_c"/>
    <property type="match status" value="1"/>
</dbReference>
<comment type="caution">
    <text evidence="7">The sequence shown here is derived from an EMBL/GenBank/DDBJ whole genome shotgun (WGS) entry which is preliminary data.</text>
</comment>
<keyword evidence="3" id="KW-0597">Phosphoprotein</keyword>
<evidence type="ECO:0000256" key="5">
    <source>
        <dbReference type="SAM" id="Phobius"/>
    </source>
</evidence>
<proteinExistence type="predicted"/>
<dbReference type="EC" id="2.7.13.3" evidence="2"/>
<dbReference type="PANTHER" id="PTHR43065:SF42">
    <property type="entry name" value="TWO-COMPONENT SENSOR PPRA"/>
    <property type="match status" value="1"/>
</dbReference>
<evidence type="ECO:0000256" key="1">
    <source>
        <dbReference type="ARBA" id="ARBA00000085"/>
    </source>
</evidence>
<keyword evidence="5" id="KW-1133">Transmembrane helix</keyword>
<evidence type="ECO:0000256" key="4">
    <source>
        <dbReference type="SAM" id="MobiDB-lite"/>
    </source>
</evidence>
<dbReference type="Gene3D" id="3.30.565.10">
    <property type="entry name" value="Histidine kinase-like ATPase, C-terminal domain"/>
    <property type="match status" value="1"/>
</dbReference>
<dbReference type="InterPro" id="IPR036890">
    <property type="entry name" value="HATPase_C_sf"/>
</dbReference>
<evidence type="ECO:0000256" key="2">
    <source>
        <dbReference type="ARBA" id="ARBA00012438"/>
    </source>
</evidence>
<feature type="region of interest" description="Disordered" evidence="4">
    <location>
        <begin position="97"/>
        <end position="122"/>
    </location>
</feature>
<dbReference type="SMART" id="SM00388">
    <property type="entry name" value="HisKA"/>
    <property type="match status" value="1"/>
</dbReference>